<dbReference type="PANTHER" id="PTHR38015">
    <property type="entry name" value="BLR6086 PROTEIN"/>
    <property type="match status" value="1"/>
</dbReference>
<reference evidence="5" key="1">
    <citation type="journal article" date="2024" name="J Bioinform Genom">
        <title>Complete genome sequence of the type strain bacterium Sphaerochaeta associata GLS2t (VKM B-2742)t.</title>
        <authorList>
            <person name="Troshina O.Y."/>
            <person name="Tepeeva A.N."/>
            <person name="Arzamasceva V.O."/>
            <person name="Whitman W.B."/>
            <person name="Varghese N."/>
            <person name="Shapiro N."/>
            <person name="Woyke T."/>
            <person name="Kripides N.C."/>
            <person name="Vasilenko O.V."/>
        </authorList>
    </citation>
    <scope>NUCLEOTIDE SEQUENCE [LARGE SCALE GENOMIC DNA]</scope>
    <source>
        <strain evidence="5">GLS2T</strain>
    </source>
</reference>
<sequence length="351" mass="39269">MKVGIIGGGNGGLALASLLYKRGNEINLWNRSISRIAPIIEQDNSIIAINGEEKSYVKLNKVSDNLSLIVNDVEVIFIVTTSSAHEELGKILPPYVPPNVPILLMPGRTYGCVAYLENAEELFPNNKNICLEAQTLLHACRAEGNKVTIYGTKKEVTYSGVNQVSDDTIMKLKKLLPELHYSPNYLDIALNNVGAFFHPIPTLLNAGVIEGRLFFKYYSTGISKHVAAYIQRMDDEKGELCKFLGVYHCSLVDWLKIEYCAEGEDLYTCLQSVSAYKEIDAPNTLNHRYVYDDLLTGLIPILNTAKYFRVAVPTIETFIHFACDFMDVDYLANGRNFPKMLQAKFSTSIFV</sequence>
<protein>
    <submittedName>
        <fullName evidence="4">NAD/NADP octopine/nopaline dehydrogenase family protein</fullName>
    </submittedName>
</protein>
<feature type="domain" description="Opine dehydrogenase" evidence="3">
    <location>
        <begin position="183"/>
        <end position="325"/>
    </location>
</feature>
<evidence type="ECO:0000259" key="3">
    <source>
        <dbReference type="Pfam" id="PF02317"/>
    </source>
</evidence>
<dbReference type="Proteomes" id="UP000829708">
    <property type="component" value="Chromosome"/>
</dbReference>
<proteinExistence type="predicted"/>
<dbReference type="Pfam" id="PF02317">
    <property type="entry name" value="Octopine_DH"/>
    <property type="match status" value="1"/>
</dbReference>
<dbReference type="InterPro" id="IPR036291">
    <property type="entry name" value="NAD(P)-bd_dom_sf"/>
</dbReference>
<name>A0ABY4DAZ7_9SPIR</name>
<dbReference type="PANTHER" id="PTHR38015:SF1">
    <property type="entry name" value="OPINE DEHYDROGENASE DOMAIN-CONTAINING PROTEIN"/>
    <property type="match status" value="1"/>
</dbReference>
<dbReference type="InterPro" id="IPR051729">
    <property type="entry name" value="Opine/Lysopine_DH"/>
</dbReference>
<dbReference type="InterPro" id="IPR013328">
    <property type="entry name" value="6PGD_dom2"/>
</dbReference>
<accession>A0ABY4DAZ7</accession>
<dbReference type="EMBL" id="CP094929">
    <property type="protein sequence ID" value="UOM51451.1"/>
    <property type="molecule type" value="Genomic_DNA"/>
</dbReference>
<dbReference type="SUPFAM" id="SSF51735">
    <property type="entry name" value="NAD(P)-binding Rossmann-fold domains"/>
    <property type="match status" value="1"/>
</dbReference>
<evidence type="ECO:0000259" key="2">
    <source>
        <dbReference type="Pfam" id="PF01210"/>
    </source>
</evidence>
<dbReference type="InterPro" id="IPR003421">
    <property type="entry name" value="Opine_DH"/>
</dbReference>
<keyword evidence="5" id="KW-1185">Reference proteome</keyword>
<feature type="domain" description="Glycerol-3-phosphate dehydrogenase NAD-dependent N-terminal" evidence="2">
    <location>
        <begin position="2"/>
        <end position="103"/>
    </location>
</feature>
<keyword evidence="1" id="KW-0560">Oxidoreductase</keyword>
<evidence type="ECO:0000313" key="5">
    <source>
        <dbReference type="Proteomes" id="UP000829708"/>
    </source>
</evidence>
<gene>
    <name evidence="4" type="ORF">MUG09_01520</name>
</gene>
<dbReference type="InterPro" id="IPR008927">
    <property type="entry name" value="6-PGluconate_DH-like_C_sf"/>
</dbReference>
<dbReference type="Pfam" id="PF01210">
    <property type="entry name" value="NAD_Gly3P_dh_N"/>
    <property type="match status" value="1"/>
</dbReference>
<evidence type="ECO:0000313" key="4">
    <source>
        <dbReference type="EMBL" id="UOM51451.1"/>
    </source>
</evidence>
<evidence type="ECO:0000256" key="1">
    <source>
        <dbReference type="ARBA" id="ARBA00023002"/>
    </source>
</evidence>
<dbReference type="Gene3D" id="3.40.50.720">
    <property type="entry name" value="NAD(P)-binding Rossmann-like Domain"/>
    <property type="match status" value="1"/>
</dbReference>
<dbReference type="RefSeq" id="WP_244772817.1">
    <property type="nucleotide sequence ID" value="NZ_CP094929.1"/>
</dbReference>
<dbReference type="Gene3D" id="1.10.1040.10">
    <property type="entry name" value="N-(1-d-carboxylethyl)-l-norvaline Dehydrogenase, domain 2"/>
    <property type="match status" value="1"/>
</dbReference>
<dbReference type="SUPFAM" id="SSF48179">
    <property type="entry name" value="6-phosphogluconate dehydrogenase C-terminal domain-like"/>
    <property type="match status" value="1"/>
</dbReference>
<organism evidence="4 5">
    <name type="scientific">Sphaerochaeta associata</name>
    <dbReference type="NCBI Taxonomy" id="1129264"/>
    <lineage>
        <taxon>Bacteria</taxon>
        <taxon>Pseudomonadati</taxon>
        <taxon>Spirochaetota</taxon>
        <taxon>Spirochaetia</taxon>
        <taxon>Spirochaetales</taxon>
        <taxon>Sphaerochaetaceae</taxon>
        <taxon>Sphaerochaeta</taxon>
    </lineage>
</organism>
<dbReference type="InterPro" id="IPR011128">
    <property type="entry name" value="G3P_DH_NAD-dep_N"/>
</dbReference>